<keyword evidence="2" id="KW-1185">Reference proteome</keyword>
<sequence length="182" mass="20374">MFRLVVDVNEINIDQVKLPKIPGIGMITRLPNDQKFSMLVTVLNSKKAELLPKIEEAVTKKWGYVRITDFFAEMPADRSCYIRFRIDVSDADYDRAIDSILPGILQPSDVCAILGEDYSGSLSTPDVIRYMHEAPLASQKEYYLVKSLSTEKTNIANAVETSAASQGAILRIGNIRFLLKQS</sequence>
<name>A0A6L5YQR9_9FIRM</name>
<dbReference type="RefSeq" id="WP_154429410.1">
    <property type="nucleotide sequence ID" value="NZ_VUNI01000006.1"/>
</dbReference>
<dbReference type="AlphaFoldDB" id="A0A6L5YQR9"/>
<protein>
    <submittedName>
        <fullName evidence="1">Uncharacterized protein</fullName>
    </submittedName>
</protein>
<comment type="caution">
    <text evidence="1">The sequence shown here is derived from an EMBL/GenBank/DDBJ whole genome shotgun (WGS) entry which is preliminary data.</text>
</comment>
<gene>
    <name evidence="1" type="ORF">FYJ75_05240</name>
</gene>
<proteinExistence type="predicted"/>
<dbReference type="Proteomes" id="UP000474024">
    <property type="component" value="Unassembled WGS sequence"/>
</dbReference>
<accession>A0A6L5YQR9</accession>
<dbReference type="EMBL" id="VUNI01000006">
    <property type="protein sequence ID" value="MST74442.1"/>
    <property type="molecule type" value="Genomic_DNA"/>
</dbReference>
<reference evidence="1 2" key="1">
    <citation type="submission" date="2019-08" db="EMBL/GenBank/DDBJ databases">
        <title>In-depth cultivation of the pig gut microbiome towards novel bacterial diversity and tailored functional studies.</title>
        <authorList>
            <person name="Wylensek D."/>
            <person name="Hitch T.C.A."/>
            <person name="Clavel T."/>
        </authorList>
    </citation>
    <scope>NUCLEOTIDE SEQUENCE [LARGE SCALE GENOMIC DNA]</scope>
    <source>
        <strain evidence="1 2">MUC/MUC-530-WT-4D</strain>
    </source>
</reference>
<evidence type="ECO:0000313" key="2">
    <source>
        <dbReference type="Proteomes" id="UP000474024"/>
    </source>
</evidence>
<evidence type="ECO:0000313" key="1">
    <source>
        <dbReference type="EMBL" id="MST74442.1"/>
    </source>
</evidence>
<organism evidence="1 2">
    <name type="scientific">Roseburia porci</name>
    <dbReference type="NCBI Taxonomy" id="2605790"/>
    <lineage>
        <taxon>Bacteria</taxon>
        <taxon>Bacillati</taxon>
        <taxon>Bacillota</taxon>
        <taxon>Clostridia</taxon>
        <taxon>Lachnospirales</taxon>
        <taxon>Lachnospiraceae</taxon>
        <taxon>Roseburia</taxon>
    </lineage>
</organism>